<name>A0A1Q2KVF2_9BACL</name>
<dbReference type="Proteomes" id="UP000188184">
    <property type="component" value="Chromosome"/>
</dbReference>
<keyword evidence="6" id="KW-1185">Reference proteome</keyword>
<sequence length="340" mass="38364">MSMMAVIDASVKLSGMDDLAMNRTIASVPFAGRYRLVDFPLSNLVNSNITSVGVFASYPFTSLMDHIEMGKSWDLDRRRDGLRLLPTVQHGAGIMSVGAFASFEEHIQFFNKSKRDYVVITNPFTVCQLDYEDMLSVHKQSGADITEAVSDGVQLKSYILSKPLFLELISSYKDKRVISIEDIVKLKKKPYTYGQYHYKGFFAVIDSVERYFEVSMALLDEENWRLLFRADRPVYTKVKDEPPTRYIKGSDVKRSLVANGSTIRGDVKGSIISRAVIIRENTKLQSCIIMQKSLISENCDLAFVIADKEVIIEEGVSLHGTAEQPIVLRKGDRVTKEDSR</sequence>
<dbReference type="Pfam" id="PF24894">
    <property type="entry name" value="Hexapep_GlmU"/>
    <property type="match status" value="1"/>
</dbReference>
<dbReference type="InterPro" id="IPR011831">
    <property type="entry name" value="ADP-Glc_PPase"/>
</dbReference>
<evidence type="ECO:0000256" key="1">
    <source>
        <dbReference type="ARBA" id="ARBA00010443"/>
    </source>
</evidence>
<dbReference type="OrthoDB" id="9801810at2"/>
<evidence type="ECO:0000313" key="5">
    <source>
        <dbReference type="EMBL" id="AQQ52169.1"/>
    </source>
</evidence>
<dbReference type="EMBL" id="CP019640">
    <property type="protein sequence ID" value="AQQ52169.1"/>
    <property type="molecule type" value="Genomic_DNA"/>
</dbReference>
<dbReference type="SUPFAM" id="SSF51161">
    <property type="entry name" value="Trimeric LpxA-like enzymes"/>
    <property type="match status" value="1"/>
</dbReference>
<dbReference type="PANTHER" id="PTHR43523">
    <property type="entry name" value="GLUCOSE-1-PHOSPHATE ADENYLYLTRANSFERASE-RELATED"/>
    <property type="match status" value="1"/>
</dbReference>
<dbReference type="InterPro" id="IPR029044">
    <property type="entry name" value="Nucleotide-diphossugar_trans"/>
</dbReference>
<keyword evidence="5" id="KW-0548">Nucleotidyltransferase</keyword>
<comment type="similarity">
    <text evidence="1">Belongs to the bacterial/plant glucose-1-phosphate adenylyltransferase family.</text>
</comment>
<dbReference type="InterPro" id="IPR005835">
    <property type="entry name" value="NTP_transferase_dom"/>
</dbReference>
<feature type="domain" description="Nucleotidyl transferase" evidence="3">
    <location>
        <begin position="22"/>
        <end position="147"/>
    </location>
</feature>
<dbReference type="Pfam" id="PF00483">
    <property type="entry name" value="NTP_transferase"/>
    <property type="match status" value="1"/>
</dbReference>
<dbReference type="SUPFAM" id="SSF53448">
    <property type="entry name" value="Nucleotide-diphospho-sugar transferases"/>
    <property type="match status" value="1"/>
</dbReference>
<evidence type="ECO:0000259" key="4">
    <source>
        <dbReference type="Pfam" id="PF24894"/>
    </source>
</evidence>
<dbReference type="GO" id="GO:0008878">
    <property type="term" value="F:glucose-1-phosphate adenylyltransferase activity"/>
    <property type="evidence" value="ECO:0007669"/>
    <property type="project" value="InterPro"/>
</dbReference>
<dbReference type="GO" id="GO:0005978">
    <property type="term" value="P:glycogen biosynthetic process"/>
    <property type="evidence" value="ECO:0007669"/>
    <property type="project" value="UniProtKB-KW"/>
</dbReference>
<evidence type="ECO:0000313" key="6">
    <source>
        <dbReference type="Proteomes" id="UP000188184"/>
    </source>
</evidence>
<proteinExistence type="inferred from homology"/>
<dbReference type="CDD" id="cd02508">
    <property type="entry name" value="ADP_Glucose_PP"/>
    <property type="match status" value="1"/>
</dbReference>
<feature type="domain" description="Glucose-1-phosphate adenylyltransferase/Bifunctional protein GlmU-like C-terminal hexapeptide" evidence="4">
    <location>
        <begin position="251"/>
        <end position="317"/>
    </location>
</feature>
<reference evidence="5 6" key="1">
    <citation type="submission" date="2017-02" db="EMBL/GenBank/DDBJ databases">
        <title>The complete genomic sequence of a novel cold adapted crude oil-degrading bacterium Planococcus qaidamina Y42.</title>
        <authorList>
            <person name="Yang R."/>
        </authorList>
    </citation>
    <scope>NUCLEOTIDE SEQUENCE [LARGE SCALE GENOMIC DNA]</scope>
    <source>
        <strain evidence="5 6">Y42</strain>
    </source>
</reference>
<keyword evidence="5" id="KW-0808">Transferase</keyword>
<dbReference type="Gene3D" id="3.90.550.10">
    <property type="entry name" value="Spore Coat Polysaccharide Biosynthesis Protein SpsA, Chain A"/>
    <property type="match status" value="1"/>
</dbReference>
<dbReference type="PANTHER" id="PTHR43523:SF6">
    <property type="entry name" value="GLYCOGEN BIOSYNTHESIS PROTEIN GLGD"/>
    <property type="match status" value="1"/>
</dbReference>
<protein>
    <submittedName>
        <fullName evidence="5">Glucose-1-phosphate adenylyltransferase</fullName>
    </submittedName>
</protein>
<evidence type="ECO:0000259" key="3">
    <source>
        <dbReference type="Pfam" id="PF00483"/>
    </source>
</evidence>
<dbReference type="RefSeq" id="WP_077588041.1">
    <property type="nucleotide sequence ID" value="NZ_CP019640.1"/>
</dbReference>
<accession>A0A1Q2KVF2</accession>
<keyword evidence="2" id="KW-0320">Glycogen biosynthesis</keyword>
<organism evidence="5 6">
    <name type="scientific">Planococcus lenghuensis</name>
    <dbReference type="NCBI Taxonomy" id="2213202"/>
    <lineage>
        <taxon>Bacteria</taxon>
        <taxon>Bacillati</taxon>
        <taxon>Bacillota</taxon>
        <taxon>Bacilli</taxon>
        <taxon>Bacillales</taxon>
        <taxon>Caryophanaceae</taxon>
        <taxon>Planococcus</taxon>
    </lineage>
</organism>
<evidence type="ECO:0000256" key="2">
    <source>
        <dbReference type="ARBA" id="ARBA00023056"/>
    </source>
</evidence>
<dbReference type="AlphaFoldDB" id="A0A1Q2KVF2"/>
<dbReference type="InterPro" id="IPR056818">
    <property type="entry name" value="GlmU/GlgC-like_hexapep"/>
</dbReference>
<dbReference type="KEGG" id="pmar:B0X71_02935"/>
<dbReference type="InterPro" id="IPR011004">
    <property type="entry name" value="Trimer_LpxA-like_sf"/>
</dbReference>
<dbReference type="Gene3D" id="2.160.10.10">
    <property type="entry name" value="Hexapeptide repeat proteins"/>
    <property type="match status" value="1"/>
</dbReference>
<gene>
    <name evidence="5" type="ORF">B0X71_02935</name>
</gene>